<dbReference type="PANTHER" id="PTHR43814">
    <property type="entry name" value="ARGININOSUCCINATE LYASE"/>
    <property type="match status" value="1"/>
</dbReference>
<dbReference type="Proteomes" id="UP000002315">
    <property type="component" value="Chromosome"/>
</dbReference>
<dbReference type="InterPro" id="IPR000362">
    <property type="entry name" value="Fumarate_lyase_fam"/>
</dbReference>
<keyword evidence="1" id="KW-0963">Cytoplasm</keyword>
<keyword evidence="1 5" id="KW-0456">Lyase</keyword>
<dbReference type="Gene3D" id="1.10.275.10">
    <property type="entry name" value="Fumarase/aspartase (N-terminal domain)"/>
    <property type="match status" value="1"/>
</dbReference>
<dbReference type="PRINTS" id="PR00149">
    <property type="entry name" value="FUMRATELYASE"/>
</dbReference>
<gene>
    <name evidence="1" type="primary">argH</name>
    <name evidence="5" type="ordered locus">Mfer_0437</name>
</gene>
<evidence type="ECO:0000256" key="2">
    <source>
        <dbReference type="NCBIfam" id="TIGR00838"/>
    </source>
</evidence>
<keyword evidence="6" id="KW-1185">Reference proteome</keyword>
<dbReference type="PANTHER" id="PTHR43814:SF1">
    <property type="entry name" value="ARGININOSUCCINATE LYASE"/>
    <property type="match status" value="1"/>
</dbReference>
<dbReference type="InterPro" id="IPR009049">
    <property type="entry name" value="Argininosuccinate_lyase"/>
</dbReference>
<dbReference type="KEGG" id="mfv:Mfer_0437"/>
<dbReference type="Pfam" id="PF00206">
    <property type="entry name" value="Lyase_1"/>
    <property type="match status" value="1"/>
</dbReference>
<comment type="similarity">
    <text evidence="1">Belongs to the lyase 1 family. Argininosuccinate lyase subfamily.</text>
</comment>
<dbReference type="NCBIfam" id="TIGR00838">
    <property type="entry name" value="argH"/>
    <property type="match status" value="1"/>
</dbReference>
<comment type="subcellular location">
    <subcellularLocation>
        <location evidence="1">Cytoplasm</location>
    </subcellularLocation>
</comment>
<dbReference type="GO" id="GO:0042450">
    <property type="term" value="P:L-arginine biosynthetic process via ornithine"/>
    <property type="evidence" value="ECO:0007669"/>
    <property type="project" value="UniProtKB-UniRule"/>
</dbReference>
<comment type="pathway">
    <text evidence="1">Amino-acid biosynthesis; L-arginine biosynthesis; L-arginine from L-ornithine and carbamoyl phosphate: step 3/3.</text>
</comment>
<evidence type="ECO:0000256" key="1">
    <source>
        <dbReference type="HAMAP-Rule" id="MF_00006"/>
    </source>
</evidence>
<dbReference type="InterPro" id="IPR008948">
    <property type="entry name" value="L-Aspartase-like"/>
</dbReference>
<feature type="domain" description="Argininosuccinate lyase C-terminal" evidence="4">
    <location>
        <begin position="361"/>
        <end position="437"/>
    </location>
</feature>
<keyword evidence="1" id="KW-0055">Arginine biosynthesis</keyword>
<dbReference type="Gene3D" id="1.10.40.30">
    <property type="entry name" value="Fumarase/aspartase (C-terminal domain)"/>
    <property type="match status" value="1"/>
</dbReference>
<dbReference type="UniPathway" id="UPA00068">
    <property type="reaction ID" value="UER00114"/>
</dbReference>
<evidence type="ECO:0000313" key="6">
    <source>
        <dbReference type="Proteomes" id="UP000002315"/>
    </source>
</evidence>
<dbReference type="EMBL" id="CP002278">
    <property type="protein sequence ID" value="ADP77237.1"/>
    <property type="molecule type" value="Genomic_DNA"/>
</dbReference>
<dbReference type="InterPro" id="IPR029419">
    <property type="entry name" value="Arg_succ_lyase_C"/>
</dbReference>
<keyword evidence="1" id="KW-0028">Amino-acid biosynthesis</keyword>
<organism evidence="5 6">
    <name type="scientific">Methanothermus fervidus (strain ATCC 43054 / DSM 2088 / JCM 10308 / V24 S)</name>
    <dbReference type="NCBI Taxonomy" id="523846"/>
    <lineage>
        <taxon>Archaea</taxon>
        <taxon>Methanobacteriati</taxon>
        <taxon>Methanobacteriota</taxon>
        <taxon>Methanomada group</taxon>
        <taxon>Methanobacteria</taxon>
        <taxon>Methanobacteriales</taxon>
        <taxon>Methanothermaceae</taxon>
        <taxon>Methanothermus</taxon>
    </lineage>
</organism>
<evidence type="ECO:0000313" key="5">
    <source>
        <dbReference type="EMBL" id="ADP77237.1"/>
    </source>
</evidence>
<dbReference type="GO" id="GO:0004056">
    <property type="term" value="F:argininosuccinate lyase activity"/>
    <property type="evidence" value="ECO:0007669"/>
    <property type="project" value="UniProtKB-UniRule"/>
</dbReference>
<dbReference type="CDD" id="cd01359">
    <property type="entry name" value="Argininosuccinate_lyase"/>
    <property type="match status" value="1"/>
</dbReference>
<reference evidence="5 6" key="1">
    <citation type="journal article" date="2010" name="Stand. Genomic Sci.">
        <title>Complete genome sequence of Methanothermus fervidus type strain (V24S).</title>
        <authorList>
            <person name="Anderson I."/>
            <person name="Djao O.D."/>
            <person name="Misra M."/>
            <person name="Chertkov O."/>
            <person name="Nolan M."/>
            <person name="Lucas S."/>
            <person name="Lapidus A."/>
            <person name="Del Rio T.G."/>
            <person name="Tice H."/>
            <person name="Cheng J.F."/>
            <person name="Tapia R."/>
            <person name="Han C."/>
            <person name="Goodwin L."/>
            <person name="Pitluck S."/>
            <person name="Liolios K."/>
            <person name="Ivanova N."/>
            <person name="Mavromatis K."/>
            <person name="Mikhailova N."/>
            <person name="Pati A."/>
            <person name="Brambilla E."/>
            <person name="Chen A."/>
            <person name="Palaniappan K."/>
            <person name="Land M."/>
            <person name="Hauser L."/>
            <person name="Chang Y.J."/>
            <person name="Jeffries C.D."/>
            <person name="Sikorski J."/>
            <person name="Spring S."/>
            <person name="Rohde M."/>
            <person name="Eichinger K."/>
            <person name="Huber H."/>
            <person name="Wirth R."/>
            <person name="Goker M."/>
            <person name="Detter J.C."/>
            <person name="Woyke T."/>
            <person name="Bristow J."/>
            <person name="Eisen J.A."/>
            <person name="Markowitz V."/>
            <person name="Hugenholtz P."/>
            <person name="Klenk H.P."/>
            <person name="Kyrpides N.C."/>
        </authorList>
    </citation>
    <scope>NUCLEOTIDE SEQUENCE [LARGE SCALE GENOMIC DNA]</scope>
    <source>
        <strain evidence="6">ATCC 43054 / DSM 2088 / JCM 10308 / V24 S</strain>
    </source>
</reference>
<dbReference type="Pfam" id="PF14698">
    <property type="entry name" value="ASL_C2"/>
    <property type="match status" value="1"/>
</dbReference>
<evidence type="ECO:0000259" key="3">
    <source>
        <dbReference type="Pfam" id="PF00206"/>
    </source>
</evidence>
<evidence type="ECO:0000259" key="4">
    <source>
        <dbReference type="Pfam" id="PF14698"/>
    </source>
</evidence>
<sequence length="469" mass="53341">MDIRSRLKKDMKKDVAKFLSSLDFDRYIFEADIDCNIAHVQMLAEENIIDVEIANKIIKTLKELKKKGIKALDLDPSLEDIHMAIENYVTSKIGEEAGFMHIGKSRNDQVVTDLRLALKSKIEKLCKKLLNLIYKISKLASKHKETVMVGYTHLQHAQPTTFAHYLLAYANSLKRDYERLKDTYKRIDINPLGSAAMTTTTFPINRKTTTKILGFSSYFENSIDAVSSRDFIAETIFDLAMLATNISRICEELILWSTYEFGLIEIGDEFCSTSSIMPQKKNPDVAEIIRAKSSNLYGDLMSVMSILKALPHSYNRDLQEVTPHLWNSVNTIEKIIDIMEGMLSSIKINKKRGIELAKSNFSVATDIADLIVKKRKLPFRVAHKIVGKLVSKCIDEGIKPSEINSKILDEVSKKVIGKKLNIKDEELKKVIDPFECIKQRNIVGGPSPKAVEKSIISLQKYVKNEYDRW</sequence>
<feature type="domain" description="Fumarate lyase N-terminal" evidence="3">
    <location>
        <begin position="15"/>
        <end position="298"/>
    </location>
</feature>
<dbReference type="AlphaFoldDB" id="E3GY55"/>
<accession>E3GY55</accession>
<dbReference type="Gene3D" id="1.20.200.10">
    <property type="entry name" value="Fumarase/aspartase (Central domain)"/>
    <property type="match status" value="1"/>
</dbReference>
<proteinExistence type="inferred from homology"/>
<dbReference type="FunFam" id="1.20.200.10:FF:000015">
    <property type="entry name" value="argininosuccinate lyase isoform X2"/>
    <property type="match status" value="1"/>
</dbReference>
<comment type="catalytic activity">
    <reaction evidence="1">
        <text>2-(N(omega)-L-arginino)succinate = fumarate + L-arginine</text>
        <dbReference type="Rhea" id="RHEA:24020"/>
        <dbReference type="ChEBI" id="CHEBI:29806"/>
        <dbReference type="ChEBI" id="CHEBI:32682"/>
        <dbReference type="ChEBI" id="CHEBI:57472"/>
        <dbReference type="EC" id="4.3.2.1"/>
    </reaction>
</comment>
<dbReference type="HAMAP" id="MF_00006">
    <property type="entry name" value="Arg_succ_lyase"/>
    <property type="match status" value="1"/>
</dbReference>
<dbReference type="InterPro" id="IPR022761">
    <property type="entry name" value="Fumarate_lyase_N"/>
</dbReference>
<dbReference type="GO" id="GO:0005829">
    <property type="term" value="C:cytosol"/>
    <property type="evidence" value="ECO:0007669"/>
    <property type="project" value="TreeGrafter"/>
</dbReference>
<dbReference type="HOGENOM" id="CLU_027272_2_3_2"/>
<dbReference type="EC" id="4.3.2.1" evidence="1 2"/>
<dbReference type="OrthoDB" id="27337at2157"/>
<dbReference type="InterPro" id="IPR024083">
    <property type="entry name" value="Fumarase/histidase_N"/>
</dbReference>
<protein>
    <recommendedName>
        <fullName evidence="1 2">Argininosuccinate lyase</fullName>
        <shortName evidence="1">ASAL</shortName>
        <ecNumber evidence="1 2">4.3.2.1</ecNumber>
    </recommendedName>
    <alternativeName>
        <fullName evidence="1">Arginosuccinase</fullName>
    </alternativeName>
</protein>
<dbReference type="PRINTS" id="PR00145">
    <property type="entry name" value="ARGSUCLYASE"/>
</dbReference>
<name>E3GY55_METFV</name>
<dbReference type="SUPFAM" id="SSF48557">
    <property type="entry name" value="L-aspartase-like"/>
    <property type="match status" value="1"/>
</dbReference>
<dbReference type="STRING" id="523846.Mfer_0437"/>